<gene>
    <name evidence="2" type="ORF">SAMN02982919_02195</name>
</gene>
<evidence type="ECO:0000313" key="2">
    <source>
        <dbReference type="EMBL" id="SER34558.1"/>
    </source>
</evidence>
<evidence type="ECO:0000256" key="1">
    <source>
        <dbReference type="SAM" id="SignalP"/>
    </source>
</evidence>
<dbReference type="RefSeq" id="WP_091457421.1">
    <property type="nucleotide sequence ID" value="NZ_FOGD01000007.1"/>
</dbReference>
<dbReference type="EMBL" id="FOGD01000007">
    <property type="protein sequence ID" value="SER34558.1"/>
    <property type="molecule type" value="Genomic_DNA"/>
</dbReference>
<keyword evidence="1" id="KW-0732">Signal</keyword>
<feature type="chain" id="PRO_5011675099" evidence="1">
    <location>
        <begin position="26"/>
        <end position="202"/>
    </location>
</feature>
<keyword evidence="3" id="KW-1185">Reference proteome</keyword>
<protein>
    <submittedName>
        <fullName evidence="2">Uncharacterized protein</fullName>
    </submittedName>
</protein>
<dbReference type="Proteomes" id="UP000199766">
    <property type="component" value="Unassembled WGS sequence"/>
</dbReference>
<dbReference type="AlphaFoldDB" id="A0A1H9NF87"/>
<dbReference type="OrthoDB" id="10016833at2"/>
<accession>A0A1H9NF87</accession>
<organism evidence="2 3">
    <name type="scientific">Giesbergeria anulus</name>
    <dbReference type="NCBI Taxonomy" id="180197"/>
    <lineage>
        <taxon>Bacteria</taxon>
        <taxon>Pseudomonadati</taxon>
        <taxon>Pseudomonadota</taxon>
        <taxon>Betaproteobacteria</taxon>
        <taxon>Burkholderiales</taxon>
        <taxon>Comamonadaceae</taxon>
        <taxon>Giesbergeria</taxon>
    </lineage>
</organism>
<proteinExistence type="predicted"/>
<sequence>MITRSISKAVVISAIAIVGTGAAHAQSSVQCTLGPNGQLEAALVWRNTLGTERADALCRTAPVPVAQQQTQRPAIVASVHQQSAQYLYPVQPTAAVGAMPAYQAAAPQNPPPVAPVASQSVQYQYAGVQVASKPVVAPAYPAVAAQQRYQPPMAAAPVQHQPPAAMFGSGATASFNPADYEPMQVRGVAGIQPSSPEFVPMF</sequence>
<evidence type="ECO:0000313" key="3">
    <source>
        <dbReference type="Proteomes" id="UP000199766"/>
    </source>
</evidence>
<feature type="signal peptide" evidence="1">
    <location>
        <begin position="1"/>
        <end position="25"/>
    </location>
</feature>
<name>A0A1H9NF87_9BURK</name>
<dbReference type="STRING" id="180197.SAMN02982919_02195"/>
<reference evidence="2 3" key="1">
    <citation type="submission" date="2016-10" db="EMBL/GenBank/DDBJ databases">
        <authorList>
            <person name="de Groot N.N."/>
        </authorList>
    </citation>
    <scope>NUCLEOTIDE SEQUENCE [LARGE SCALE GENOMIC DNA]</scope>
    <source>
        <strain evidence="2 3">ATCC 35958</strain>
    </source>
</reference>